<evidence type="ECO:0000259" key="1">
    <source>
        <dbReference type="PROSITE" id="PS51832"/>
    </source>
</evidence>
<dbReference type="SMART" id="SM00471">
    <property type="entry name" value="HDc"/>
    <property type="match status" value="1"/>
</dbReference>
<evidence type="ECO:0000313" key="3">
    <source>
        <dbReference type="Proteomes" id="UP000738126"/>
    </source>
</evidence>
<dbReference type="Proteomes" id="UP000738126">
    <property type="component" value="Unassembled WGS sequence"/>
</dbReference>
<proteinExistence type="predicted"/>
<dbReference type="Gene3D" id="1.10.3210.10">
    <property type="entry name" value="Hypothetical protein af1432"/>
    <property type="match status" value="1"/>
</dbReference>
<keyword evidence="3" id="KW-1185">Reference proteome</keyword>
<organism evidence="2 3">
    <name type="scientific">Halorhodospira neutriphila</name>
    <dbReference type="NCBI Taxonomy" id="168379"/>
    <lineage>
        <taxon>Bacteria</taxon>
        <taxon>Pseudomonadati</taxon>
        <taxon>Pseudomonadota</taxon>
        <taxon>Gammaproteobacteria</taxon>
        <taxon>Chromatiales</taxon>
        <taxon>Ectothiorhodospiraceae</taxon>
        <taxon>Halorhodospira</taxon>
    </lineage>
</organism>
<dbReference type="PANTHER" id="PTHR45228">
    <property type="entry name" value="CYCLIC DI-GMP PHOSPHODIESTERASE TM_0186-RELATED"/>
    <property type="match status" value="1"/>
</dbReference>
<dbReference type="InterPro" id="IPR052020">
    <property type="entry name" value="Cyclic_di-GMP/3'3'-cGAMP_PDE"/>
</dbReference>
<dbReference type="PROSITE" id="PS51832">
    <property type="entry name" value="HD_GYP"/>
    <property type="match status" value="1"/>
</dbReference>
<dbReference type="Gene3D" id="3.30.450.40">
    <property type="match status" value="1"/>
</dbReference>
<sequence length="360" mass="40096">MRLSERLERLRLHINERLDGGAIHRIAVAVYEPEAGRLKTYGAGSDQASPLDHYEVALEQVPTLAELAETGEPRIIDDYLHHPGTQPHTEALRGSELRSGMILPLSYEHELYGFLFFNSRLPGYFNGALLQRFGPYADLARMMAVASIRKNRVLRGAAKTALSFSRIRDDESGAHMHRMGEYSRLIAQGLAERLSLSDEYVAMVHEFAPVHDIGKIAIPDHILLKPGRLTDEEFAQIREHVPRGVAMVLSMADELGLHNDRRTTLLHNIVAYHHERLDGSGYPTGASGEAIPLEGRIVAVADVFDALTSERVYKPQWSCEAAAELLRREAAEGKLDIDCVEVFLAHWDAIAAIRARCGVN</sequence>
<dbReference type="Pfam" id="PF13487">
    <property type="entry name" value="HD_5"/>
    <property type="match status" value="1"/>
</dbReference>
<name>A0ABS1E7Y9_9GAMM</name>
<gene>
    <name evidence="2" type="ORF">CKO13_07420</name>
</gene>
<feature type="domain" description="HD-GYP" evidence="1">
    <location>
        <begin position="150"/>
        <end position="359"/>
    </location>
</feature>
<dbReference type="EMBL" id="NRSH01000073">
    <property type="protein sequence ID" value="MBK1726850.1"/>
    <property type="molecule type" value="Genomic_DNA"/>
</dbReference>
<dbReference type="CDD" id="cd00077">
    <property type="entry name" value="HDc"/>
    <property type="match status" value="1"/>
</dbReference>
<evidence type="ECO:0000313" key="2">
    <source>
        <dbReference type="EMBL" id="MBK1726850.1"/>
    </source>
</evidence>
<dbReference type="PANTHER" id="PTHR45228:SF1">
    <property type="entry name" value="CYCLIC DI-GMP PHOSPHODIESTERASE TM_0186"/>
    <property type="match status" value="1"/>
</dbReference>
<reference evidence="2 3" key="1">
    <citation type="journal article" date="2020" name="Microorganisms">
        <title>Osmotic Adaptation and Compatible Solute Biosynthesis of Phototrophic Bacteria as Revealed from Genome Analyses.</title>
        <authorList>
            <person name="Imhoff J.F."/>
            <person name="Rahn T."/>
            <person name="Kunzel S."/>
            <person name="Keller A."/>
            <person name="Neulinger S.C."/>
        </authorList>
    </citation>
    <scope>NUCLEOTIDE SEQUENCE [LARGE SCALE GENOMIC DNA]</scope>
    <source>
        <strain evidence="2 3">DSM 15116</strain>
    </source>
</reference>
<dbReference type="InterPro" id="IPR003607">
    <property type="entry name" value="HD/PDEase_dom"/>
</dbReference>
<accession>A0ABS1E7Y9</accession>
<protein>
    <recommendedName>
        <fullName evidence="1">HD-GYP domain-containing protein</fullName>
    </recommendedName>
</protein>
<comment type="caution">
    <text evidence="2">The sequence shown here is derived from an EMBL/GenBank/DDBJ whole genome shotgun (WGS) entry which is preliminary data.</text>
</comment>
<dbReference type="SUPFAM" id="SSF55781">
    <property type="entry name" value="GAF domain-like"/>
    <property type="match status" value="1"/>
</dbReference>
<dbReference type="InterPro" id="IPR029016">
    <property type="entry name" value="GAF-like_dom_sf"/>
</dbReference>
<dbReference type="SUPFAM" id="SSF109604">
    <property type="entry name" value="HD-domain/PDEase-like"/>
    <property type="match status" value="1"/>
</dbReference>
<dbReference type="InterPro" id="IPR037522">
    <property type="entry name" value="HD_GYP_dom"/>
</dbReference>